<dbReference type="VEuPathDB" id="AmoebaDB:EDI_295280"/>
<dbReference type="AlphaFoldDB" id="B0EI97"/>
<proteinExistence type="inferred from homology"/>
<dbReference type="InterPro" id="IPR018865">
    <property type="entry name" value="STK19-like"/>
</dbReference>
<gene>
    <name evidence="2" type="ORF">EDI_295280</name>
</gene>
<evidence type="ECO:0000313" key="2">
    <source>
        <dbReference type="EMBL" id="EDR25745.1"/>
    </source>
</evidence>
<reference evidence="3" key="1">
    <citation type="submission" date="2007-12" db="EMBL/GenBank/DDBJ databases">
        <title>Annotation of Entamoeba dispar SAW760.</title>
        <authorList>
            <person name="Lorenzi H."/>
            <person name="Inman J."/>
            <person name="Schobel S."/>
            <person name="Amedeo P."/>
            <person name="Caler E."/>
        </authorList>
    </citation>
    <scope>NUCLEOTIDE SEQUENCE [LARGE SCALE GENOMIC DNA]</scope>
    <source>
        <strain evidence="3">ATCC PRA-260 / SAW760</strain>
    </source>
</reference>
<dbReference type="KEGG" id="edi:EDI_295280"/>
<dbReference type="eggNOG" id="ENOG502R7MR">
    <property type="taxonomic scope" value="Eukaryota"/>
</dbReference>
<dbReference type="RefSeq" id="XP_001737944.1">
    <property type="nucleotide sequence ID" value="XM_001737892.1"/>
</dbReference>
<dbReference type="EMBL" id="DS549420">
    <property type="protein sequence ID" value="EDR25745.1"/>
    <property type="molecule type" value="Genomic_DNA"/>
</dbReference>
<comment type="similarity">
    <text evidence="1">Belongs to the STK19 family.</text>
</comment>
<evidence type="ECO:0000313" key="3">
    <source>
        <dbReference type="Proteomes" id="UP000008076"/>
    </source>
</evidence>
<dbReference type="OMA" id="LNECIIM"/>
<name>B0EI97_ENTDS</name>
<organism evidence="3">
    <name type="scientific">Entamoeba dispar (strain ATCC PRA-260 / SAW760)</name>
    <dbReference type="NCBI Taxonomy" id="370354"/>
    <lineage>
        <taxon>Eukaryota</taxon>
        <taxon>Amoebozoa</taxon>
        <taxon>Evosea</taxon>
        <taxon>Archamoebae</taxon>
        <taxon>Mastigamoebida</taxon>
        <taxon>Entamoebidae</taxon>
        <taxon>Entamoeba</taxon>
    </lineage>
</organism>
<dbReference type="PANTHER" id="PTHR15243:SF0">
    <property type="entry name" value="SERINE_THREONINE-PROTEIN KINASE 19"/>
    <property type="match status" value="1"/>
</dbReference>
<dbReference type="PANTHER" id="PTHR15243">
    <property type="entry name" value="SERINE/THREONINE-PROTEIN KINASE 19"/>
    <property type="match status" value="1"/>
</dbReference>
<evidence type="ECO:0000256" key="1">
    <source>
        <dbReference type="ARBA" id="ARBA00093458"/>
    </source>
</evidence>
<keyword evidence="3" id="KW-1185">Reference proteome</keyword>
<sequence length="279" mass="32723">MRRSQPSKNLVHQREIEIYQHCLFKYDCEEEIVEQQETTSILTDIDQTGVEDAIVLLNETMEIFESLHEQFYNDSYSLTTPPVVLLSQLLSYQVPSLIDELNELKKTKLNECIIMDNGVDIIGYVDKEEYIGYLLMNYKGDIIKKLIEYIKSSSGNAIISSSFFKEKEVLTLIRQGLITEQRKENVIEHKLLYPNQFVFAENLNKWRKKIITTITSSPFHIIQKKKLEERYDMMCFSLEYLLTDLIANSVVRLFGSYFLLLLNKIKPKELIEIELLKIL</sequence>
<dbReference type="OrthoDB" id="29127at2759"/>
<protein>
    <submittedName>
        <fullName evidence="2">Uncharacterized protein</fullName>
    </submittedName>
</protein>
<dbReference type="Proteomes" id="UP000008076">
    <property type="component" value="Unassembled WGS sequence"/>
</dbReference>
<dbReference type="GO" id="GO:0046579">
    <property type="term" value="P:positive regulation of Ras protein signal transduction"/>
    <property type="evidence" value="ECO:0007669"/>
    <property type="project" value="TreeGrafter"/>
</dbReference>
<accession>B0EI97</accession>
<dbReference type="GeneID" id="5882998"/>